<keyword evidence="8" id="KW-0067">ATP-binding</keyword>
<dbReference type="GO" id="GO:0005789">
    <property type="term" value="C:endoplasmic reticulum membrane"/>
    <property type="evidence" value="ECO:0007669"/>
    <property type="project" value="UniProtKB-SubCell"/>
</dbReference>
<dbReference type="InterPro" id="IPR000608">
    <property type="entry name" value="UBC"/>
</dbReference>
<dbReference type="PROSITE" id="PS50127">
    <property type="entry name" value="UBC_2"/>
    <property type="match status" value="1"/>
</dbReference>
<evidence type="ECO:0000256" key="8">
    <source>
        <dbReference type="ARBA" id="ARBA00022840"/>
    </source>
</evidence>
<evidence type="ECO:0000256" key="14">
    <source>
        <dbReference type="ARBA" id="ARBA00042191"/>
    </source>
</evidence>
<dbReference type="EC" id="2.3.2.23" evidence="2"/>
<sequence length="243" mass="28145">MASRQAYKRLSKEYKMIMENTPPYIIAVPNDENILEWHYVITGPPDTPYEGGQYHGTLHFPPEYPFKPPAIRISTPNGRFKQHTRLCLSMSDYHPDTWNPSWSVATILNGLLSFMTGDEQTGGSITTSDYTKKTLALSSKEYNAKQNTEFQRMFPDLLKQNLKDIEELKKIKDKDPKEYNNQAKFEQEQPISLDEIKDPEDRIRAQQLSVQLQKENRKSRKFDSLSSFVFFAVAVLLLVCYAH</sequence>
<organism evidence="18 19">
    <name type="scientific">Eremothecium cymbalariae (strain CBS 270.75 / DBVPG 7215 / KCTC 17166 / NRRL Y-17582)</name>
    <name type="common">Yeast</name>
    <dbReference type="NCBI Taxonomy" id="931890"/>
    <lineage>
        <taxon>Eukaryota</taxon>
        <taxon>Fungi</taxon>
        <taxon>Dikarya</taxon>
        <taxon>Ascomycota</taxon>
        <taxon>Saccharomycotina</taxon>
        <taxon>Saccharomycetes</taxon>
        <taxon>Saccharomycetales</taxon>
        <taxon>Saccharomycetaceae</taxon>
        <taxon>Eremothecium</taxon>
    </lineage>
</organism>
<evidence type="ECO:0000256" key="5">
    <source>
        <dbReference type="ARBA" id="ARBA00022741"/>
    </source>
</evidence>
<dbReference type="SMART" id="SM00212">
    <property type="entry name" value="UBCc"/>
    <property type="match status" value="1"/>
</dbReference>
<evidence type="ECO:0000256" key="16">
    <source>
        <dbReference type="SAM" id="Phobius"/>
    </source>
</evidence>
<evidence type="ECO:0000256" key="3">
    <source>
        <dbReference type="ARBA" id="ARBA00022679"/>
    </source>
</evidence>
<accession>G8JSI2</accession>
<dbReference type="AlphaFoldDB" id="G8JSI2"/>
<dbReference type="EMBL" id="CP002500">
    <property type="protein sequence ID" value="AET39704.1"/>
    <property type="molecule type" value="Genomic_DNA"/>
</dbReference>
<keyword evidence="10 16" id="KW-0472">Membrane</keyword>
<keyword evidence="7" id="KW-0256">Endoplasmic reticulum</keyword>
<evidence type="ECO:0000256" key="6">
    <source>
        <dbReference type="ARBA" id="ARBA00022786"/>
    </source>
</evidence>
<dbReference type="GO" id="GO:0005524">
    <property type="term" value="F:ATP binding"/>
    <property type="evidence" value="ECO:0007669"/>
    <property type="project" value="UniProtKB-KW"/>
</dbReference>
<dbReference type="HOGENOM" id="CLU_041481_1_0_1"/>
<dbReference type="OMA" id="GWSVATI"/>
<dbReference type="Gene3D" id="3.10.110.10">
    <property type="entry name" value="Ubiquitin Conjugating Enzyme"/>
    <property type="match status" value="1"/>
</dbReference>
<dbReference type="FunFam" id="3.10.110.10:FF:000023">
    <property type="entry name" value="Ubiquitin-conjugating enzyme E2 J2"/>
    <property type="match status" value="1"/>
</dbReference>
<dbReference type="Proteomes" id="UP000006790">
    <property type="component" value="Chromosome 4"/>
</dbReference>
<evidence type="ECO:0000256" key="15">
    <source>
        <dbReference type="ARBA" id="ARBA00043952"/>
    </source>
</evidence>
<dbReference type="InterPro" id="IPR016135">
    <property type="entry name" value="UBQ-conjugating_enzyme/RWD"/>
</dbReference>
<feature type="transmembrane region" description="Helical" evidence="16">
    <location>
        <begin position="222"/>
        <end position="242"/>
    </location>
</feature>
<dbReference type="GO" id="GO:0061631">
    <property type="term" value="F:ubiquitin conjugating enzyme activity"/>
    <property type="evidence" value="ECO:0007669"/>
    <property type="project" value="UniProtKB-EC"/>
</dbReference>
<evidence type="ECO:0000313" key="18">
    <source>
        <dbReference type="EMBL" id="AET39704.1"/>
    </source>
</evidence>
<feature type="domain" description="UBC core" evidence="17">
    <location>
        <begin position="5"/>
        <end position="163"/>
    </location>
</feature>
<dbReference type="GO" id="GO:0006513">
    <property type="term" value="P:protein monoubiquitination"/>
    <property type="evidence" value="ECO:0007669"/>
    <property type="project" value="EnsemblFungi"/>
</dbReference>
<dbReference type="eggNOG" id="KOG0894">
    <property type="taxonomic scope" value="Eukaryota"/>
</dbReference>
<proteinExistence type="predicted"/>
<evidence type="ECO:0000256" key="13">
    <source>
        <dbReference type="ARBA" id="ARBA00042181"/>
    </source>
</evidence>
<dbReference type="PANTHER" id="PTHR24067">
    <property type="entry name" value="UBIQUITIN-CONJUGATING ENZYME E2"/>
    <property type="match status" value="1"/>
</dbReference>
<evidence type="ECO:0000256" key="2">
    <source>
        <dbReference type="ARBA" id="ARBA00012486"/>
    </source>
</evidence>
<evidence type="ECO:0000313" key="19">
    <source>
        <dbReference type="Proteomes" id="UP000006790"/>
    </source>
</evidence>
<comment type="subcellular location">
    <subcellularLocation>
        <location evidence="1">Endoplasmic reticulum membrane</location>
    </subcellularLocation>
</comment>
<keyword evidence="19" id="KW-1185">Reference proteome</keyword>
<evidence type="ECO:0000259" key="17">
    <source>
        <dbReference type="PROSITE" id="PS50127"/>
    </source>
</evidence>
<dbReference type="OrthoDB" id="1158011at2759"/>
<dbReference type="RefSeq" id="XP_003646521.1">
    <property type="nucleotide sequence ID" value="XM_003646473.1"/>
</dbReference>
<protein>
    <recommendedName>
        <fullName evidence="11">Ubiquitin-conjugating enzyme E2 6</fullName>
        <ecNumber evidence="2">2.3.2.23</ecNumber>
    </recommendedName>
    <alternativeName>
        <fullName evidence="13">E2 ubiquitin-conjugating enzyme 6</fullName>
    </alternativeName>
    <alternativeName>
        <fullName evidence="14">Ubiquitin carrier protein UBC6</fullName>
    </alternativeName>
    <alternativeName>
        <fullName evidence="12">Ubiquitin-protein ligase UBC6</fullName>
    </alternativeName>
</protein>
<dbReference type="KEGG" id="erc:Ecym_4683"/>
<dbReference type="GO" id="GO:0000209">
    <property type="term" value="P:protein polyubiquitination"/>
    <property type="evidence" value="ECO:0007669"/>
    <property type="project" value="EnsemblFungi"/>
</dbReference>
<reference evidence="19" key="1">
    <citation type="journal article" date="2012" name="G3 (Bethesda)">
        <title>Pichia sorbitophila, an interspecies yeast hybrid reveals early steps of genome resolution following polyploidization.</title>
        <authorList>
            <person name="Leh Louis V."/>
            <person name="Despons L."/>
            <person name="Friedrich A."/>
            <person name="Martin T."/>
            <person name="Durrens P."/>
            <person name="Casaregola S."/>
            <person name="Neuveglise C."/>
            <person name="Fairhead C."/>
            <person name="Marck C."/>
            <person name="Cruz J.A."/>
            <person name="Straub M.L."/>
            <person name="Kugler V."/>
            <person name="Sacerdot C."/>
            <person name="Uzunov Z."/>
            <person name="Thierry A."/>
            <person name="Weiss S."/>
            <person name="Bleykasten C."/>
            <person name="De Montigny J."/>
            <person name="Jacques N."/>
            <person name="Jung P."/>
            <person name="Lemaire M."/>
            <person name="Mallet S."/>
            <person name="Morel G."/>
            <person name="Richard G.F."/>
            <person name="Sarkar A."/>
            <person name="Savel G."/>
            <person name="Schacherer J."/>
            <person name="Seret M.L."/>
            <person name="Talla E."/>
            <person name="Samson G."/>
            <person name="Jubin C."/>
            <person name="Poulain J."/>
            <person name="Vacherie B."/>
            <person name="Barbe V."/>
            <person name="Pelletier E."/>
            <person name="Sherman D.J."/>
            <person name="Westhof E."/>
            <person name="Weissenbach J."/>
            <person name="Baret P.V."/>
            <person name="Wincker P."/>
            <person name="Gaillardin C."/>
            <person name="Dujon B."/>
            <person name="Souciet J.L."/>
        </authorList>
    </citation>
    <scope>NUCLEOTIDE SEQUENCE [LARGE SCALE GENOMIC DNA]</scope>
    <source>
        <strain evidence="19">CBS 270.75 / DBVPG 7215 / KCTC 17166 / NRRL Y-17582</strain>
    </source>
</reference>
<dbReference type="CDD" id="cd23799">
    <property type="entry name" value="UBCc_UBE2J"/>
    <property type="match status" value="1"/>
</dbReference>
<dbReference type="InParanoid" id="G8JSI2"/>
<evidence type="ECO:0000256" key="1">
    <source>
        <dbReference type="ARBA" id="ARBA00004586"/>
    </source>
</evidence>
<dbReference type="InterPro" id="IPR050113">
    <property type="entry name" value="Ub_conjugating_enzyme"/>
</dbReference>
<gene>
    <name evidence="18" type="ordered locus">Ecym_4683</name>
</gene>
<keyword evidence="6" id="KW-0833">Ubl conjugation pathway</keyword>
<evidence type="ECO:0000256" key="12">
    <source>
        <dbReference type="ARBA" id="ARBA00041570"/>
    </source>
</evidence>
<keyword evidence="4 16" id="KW-0812">Transmembrane</keyword>
<dbReference type="GO" id="GO:0036503">
    <property type="term" value="P:ERAD pathway"/>
    <property type="evidence" value="ECO:0007669"/>
    <property type="project" value="EnsemblFungi"/>
</dbReference>
<keyword evidence="9 16" id="KW-1133">Transmembrane helix</keyword>
<name>G8JSI2_ERECY</name>
<dbReference type="Pfam" id="PF00179">
    <property type="entry name" value="UQ_con"/>
    <property type="match status" value="1"/>
</dbReference>
<evidence type="ECO:0000256" key="9">
    <source>
        <dbReference type="ARBA" id="ARBA00022989"/>
    </source>
</evidence>
<evidence type="ECO:0000256" key="11">
    <source>
        <dbReference type="ARBA" id="ARBA00039885"/>
    </source>
</evidence>
<dbReference type="GeneID" id="11470210"/>
<evidence type="ECO:0000256" key="10">
    <source>
        <dbReference type="ARBA" id="ARBA00023136"/>
    </source>
</evidence>
<evidence type="ECO:0000256" key="4">
    <source>
        <dbReference type="ARBA" id="ARBA00022692"/>
    </source>
</evidence>
<dbReference type="SUPFAM" id="SSF54495">
    <property type="entry name" value="UBC-like"/>
    <property type="match status" value="1"/>
</dbReference>
<keyword evidence="3" id="KW-0808">Transferase</keyword>
<evidence type="ECO:0000256" key="7">
    <source>
        <dbReference type="ARBA" id="ARBA00022824"/>
    </source>
</evidence>
<keyword evidence="5" id="KW-0547">Nucleotide-binding</keyword>
<comment type="pathway">
    <text evidence="15">Protein modification.</text>
</comment>
<dbReference type="FunCoup" id="G8JSI2">
    <property type="interactions" value="973"/>
</dbReference>
<dbReference type="STRING" id="931890.G8JSI2"/>